<dbReference type="STRING" id="57577.A0A2K3NMS6"/>
<gene>
    <name evidence="3" type="ORF">L195_g000737</name>
</gene>
<evidence type="ECO:0000313" key="3">
    <source>
        <dbReference type="EMBL" id="PNY04319.1"/>
    </source>
</evidence>
<name>A0A2K3NMS6_TRIPR</name>
<accession>A0A2K3NMS6</accession>
<feature type="region of interest" description="Disordered" evidence="1">
    <location>
        <begin position="53"/>
        <end position="81"/>
    </location>
</feature>
<comment type="caution">
    <text evidence="3">The sequence shown here is derived from an EMBL/GenBank/DDBJ whole genome shotgun (WGS) entry which is preliminary data.</text>
</comment>
<evidence type="ECO:0000259" key="2">
    <source>
        <dbReference type="Pfam" id="PF07727"/>
    </source>
</evidence>
<sequence>MTHEVHIIRDVIVNEDEKWKWETDPVYRDEVQYNHIYLESSDESDGEECYEEVEPVNGGDQNQGTNHEVDMHTSSDDDRIHLSARPQRIKRVPARLNDCEVTNDNAVNDEGELIHFAQLADSEPVNFRDALKSNVWKKAMEEKLKSIEKNQTWKLVALPDKKKKIDVKWVFKVKMNPDGTISKHKARLVARGFLQKHGIDYNEMFAPVARLETVRLVIALACKNKWLMYHLDVKSAFLNGPLEDEVFVSQPPGFEIKGKENMVYKLHKALYGLKQSPRAWNKRIDEFLIQIGFKKCIVEFGFHVQSFKKAIQVKHV</sequence>
<organism evidence="3 4">
    <name type="scientific">Trifolium pratense</name>
    <name type="common">Red clover</name>
    <dbReference type="NCBI Taxonomy" id="57577"/>
    <lineage>
        <taxon>Eukaryota</taxon>
        <taxon>Viridiplantae</taxon>
        <taxon>Streptophyta</taxon>
        <taxon>Embryophyta</taxon>
        <taxon>Tracheophyta</taxon>
        <taxon>Spermatophyta</taxon>
        <taxon>Magnoliopsida</taxon>
        <taxon>eudicotyledons</taxon>
        <taxon>Gunneridae</taxon>
        <taxon>Pentapetalae</taxon>
        <taxon>rosids</taxon>
        <taxon>fabids</taxon>
        <taxon>Fabales</taxon>
        <taxon>Fabaceae</taxon>
        <taxon>Papilionoideae</taxon>
        <taxon>50 kb inversion clade</taxon>
        <taxon>NPAAA clade</taxon>
        <taxon>Hologalegina</taxon>
        <taxon>IRL clade</taxon>
        <taxon>Trifolieae</taxon>
        <taxon>Trifolium</taxon>
    </lineage>
</organism>
<dbReference type="Pfam" id="PF07727">
    <property type="entry name" value="RVT_2"/>
    <property type="match status" value="1"/>
</dbReference>
<reference evidence="3 4" key="1">
    <citation type="journal article" date="2014" name="Am. J. Bot.">
        <title>Genome assembly and annotation for red clover (Trifolium pratense; Fabaceae).</title>
        <authorList>
            <person name="Istvanek J."/>
            <person name="Jaros M."/>
            <person name="Krenek A."/>
            <person name="Repkova J."/>
        </authorList>
    </citation>
    <scope>NUCLEOTIDE SEQUENCE [LARGE SCALE GENOMIC DNA]</scope>
    <source>
        <strain evidence="4">cv. Tatra</strain>
        <tissue evidence="3">Young leaves</tissue>
    </source>
</reference>
<reference evidence="3 4" key="2">
    <citation type="journal article" date="2017" name="Front. Plant Sci.">
        <title>Gene Classification and Mining of Molecular Markers Useful in Red Clover (Trifolium pratense) Breeding.</title>
        <authorList>
            <person name="Istvanek J."/>
            <person name="Dluhosova J."/>
            <person name="Dluhos P."/>
            <person name="Patkova L."/>
            <person name="Nedelnik J."/>
            <person name="Repkova J."/>
        </authorList>
    </citation>
    <scope>NUCLEOTIDE SEQUENCE [LARGE SCALE GENOMIC DNA]</scope>
    <source>
        <strain evidence="4">cv. Tatra</strain>
        <tissue evidence="3">Young leaves</tissue>
    </source>
</reference>
<protein>
    <submittedName>
        <fullName evidence="3">Copia-type polyprotein</fullName>
    </submittedName>
</protein>
<dbReference type="SUPFAM" id="SSF56672">
    <property type="entry name" value="DNA/RNA polymerases"/>
    <property type="match status" value="1"/>
</dbReference>
<evidence type="ECO:0000313" key="4">
    <source>
        <dbReference type="Proteomes" id="UP000236291"/>
    </source>
</evidence>
<dbReference type="Proteomes" id="UP000236291">
    <property type="component" value="Unassembled WGS sequence"/>
</dbReference>
<evidence type="ECO:0000256" key="1">
    <source>
        <dbReference type="SAM" id="MobiDB-lite"/>
    </source>
</evidence>
<dbReference type="EMBL" id="ASHM01000273">
    <property type="protein sequence ID" value="PNY04319.1"/>
    <property type="molecule type" value="Genomic_DNA"/>
</dbReference>
<proteinExistence type="predicted"/>
<feature type="domain" description="Reverse transcriptase Ty1/copia-type" evidence="2">
    <location>
        <begin position="150"/>
        <end position="307"/>
    </location>
</feature>
<dbReference type="InterPro" id="IPR013103">
    <property type="entry name" value="RVT_2"/>
</dbReference>
<dbReference type="AlphaFoldDB" id="A0A2K3NMS6"/>
<feature type="compositionally biased region" description="Basic and acidic residues" evidence="1">
    <location>
        <begin position="67"/>
        <end position="81"/>
    </location>
</feature>
<dbReference type="InterPro" id="IPR043502">
    <property type="entry name" value="DNA/RNA_pol_sf"/>
</dbReference>
<dbReference type="ExpressionAtlas" id="A0A2K3NMS6">
    <property type="expression patterns" value="baseline"/>
</dbReference>